<dbReference type="AlphaFoldDB" id="A0A9Q0Y0K5"/>
<name>A0A9Q0Y0K5_9SAUR</name>
<evidence type="ECO:0000256" key="1">
    <source>
        <dbReference type="SAM" id="MobiDB-lite"/>
    </source>
</evidence>
<gene>
    <name evidence="2" type="ORF">JRQ81_010972</name>
</gene>
<evidence type="ECO:0000313" key="2">
    <source>
        <dbReference type="EMBL" id="KAJ7338245.1"/>
    </source>
</evidence>
<protein>
    <submittedName>
        <fullName evidence="2">Uncharacterized protein</fullName>
    </submittedName>
</protein>
<evidence type="ECO:0000313" key="3">
    <source>
        <dbReference type="Proteomes" id="UP001142489"/>
    </source>
</evidence>
<keyword evidence="3" id="KW-1185">Reference proteome</keyword>
<dbReference type="Proteomes" id="UP001142489">
    <property type="component" value="Unassembled WGS sequence"/>
</dbReference>
<comment type="caution">
    <text evidence="2">The sequence shown here is derived from an EMBL/GenBank/DDBJ whole genome shotgun (WGS) entry which is preliminary data.</text>
</comment>
<accession>A0A9Q0Y0K5</accession>
<feature type="region of interest" description="Disordered" evidence="1">
    <location>
        <begin position="1"/>
        <end position="34"/>
    </location>
</feature>
<sequence>MAAASVRAVGKPPGTEPQGDPAPPLPALAGQPGRQRFHRKTLCHFKEGKSRFSYSDQGMFKCATKALG</sequence>
<organism evidence="2 3">
    <name type="scientific">Phrynocephalus forsythii</name>
    <dbReference type="NCBI Taxonomy" id="171643"/>
    <lineage>
        <taxon>Eukaryota</taxon>
        <taxon>Metazoa</taxon>
        <taxon>Chordata</taxon>
        <taxon>Craniata</taxon>
        <taxon>Vertebrata</taxon>
        <taxon>Euteleostomi</taxon>
        <taxon>Lepidosauria</taxon>
        <taxon>Squamata</taxon>
        <taxon>Bifurcata</taxon>
        <taxon>Unidentata</taxon>
        <taxon>Episquamata</taxon>
        <taxon>Toxicofera</taxon>
        <taxon>Iguania</taxon>
        <taxon>Acrodonta</taxon>
        <taxon>Agamidae</taxon>
        <taxon>Agaminae</taxon>
        <taxon>Phrynocephalus</taxon>
    </lineage>
</organism>
<proteinExistence type="predicted"/>
<dbReference type="EMBL" id="JAPFRF010000003">
    <property type="protein sequence ID" value="KAJ7338245.1"/>
    <property type="molecule type" value="Genomic_DNA"/>
</dbReference>
<reference evidence="2" key="1">
    <citation type="journal article" date="2023" name="DNA Res.">
        <title>Chromosome-level genome assembly of Phrynocephalus forsythii using third-generation DNA sequencing and Hi-C analysis.</title>
        <authorList>
            <person name="Qi Y."/>
            <person name="Zhao W."/>
            <person name="Zhao Y."/>
            <person name="Niu C."/>
            <person name="Cao S."/>
            <person name="Zhang Y."/>
        </authorList>
    </citation>
    <scope>NUCLEOTIDE SEQUENCE</scope>
    <source>
        <tissue evidence="2">Muscle</tissue>
    </source>
</reference>